<dbReference type="Proteomes" id="UP000006461">
    <property type="component" value="Chromosome"/>
</dbReference>
<dbReference type="HOGENOM" id="CLU_024853_2_2_11"/>
<dbReference type="EC" id="4.2.1.136" evidence="6"/>
<dbReference type="EMBL" id="FO203431">
    <property type="protein sequence ID" value="CCH90708.1"/>
    <property type="molecule type" value="Genomic_DNA"/>
</dbReference>
<keyword evidence="9" id="KW-1185">Reference proteome</keyword>
<evidence type="ECO:0000256" key="1">
    <source>
        <dbReference type="ARBA" id="ARBA00022741"/>
    </source>
</evidence>
<dbReference type="GO" id="GO:0005524">
    <property type="term" value="F:ATP binding"/>
    <property type="evidence" value="ECO:0007669"/>
    <property type="project" value="UniProtKB-KW"/>
</dbReference>
<keyword evidence="1 6" id="KW-0547">Nucleotide-binding</keyword>
<feature type="binding site" evidence="6">
    <location>
        <position position="46"/>
    </location>
    <ligand>
        <name>(6S)-NADPHX</name>
        <dbReference type="ChEBI" id="CHEBI:64076"/>
    </ligand>
</feature>
<accession>I4F4Z5</accession>
<evidence type="ECO:0000259" key="7">
    <source>
        <dbReference type="PROSITE" id="PS51383"/>
    </source>
</evidence>
<comment type="similarity">
    <text evidence="6">Belongs to the NnrD/CARKD family.</text>
</comment>
<organism evidence="8 9">
    <name type="scientific">Modestobacter italicus (strain DSM 44449 / CECT 9708 / BC 501)</name>
    <dbReference type="NCBI Taxonomy" id="2732864"/>
    <lineage>
        <taxon>Bacteria</taxon>
        <taxon>Bacillati</taxon>
        <taxon>Actinomycetota</taxon>
        <taxon>Actinomycetes</taxon>
        <taxon>Geodermatophilales</taxon>
        <taxon>Geodermatophilaceae</taxon>
        <taxon>Modestobacter</taxon>
    </lineage>
</organism>
<dbReference type="Gene3D" id="3.40.1190.20">
    <property type="match status" value="1"/>
</dbReference>
<sequence length="296" mass="30080">MSRPQPDATLVTPQVLRGWRLPEPTGGKESRGSILVVGGSTETLGAVTLAAEAALRSGAGKLQVVVPSKVAPHVSIALPEALVRGVPSTEAGAIEGSSVELFLDLVQKASAVLVGPGMADREQTQALVEALLPELKSPVVLDALGLAAVTADPGCLHHLGGRVVLTPNPTELAISLHVDADEVEDDPAGCARRLAEQAHATVGLGGATSWVAGPDGRLWEDESGGAGLGVSGSGDVRAGVVAGLLARGAEPDQAAVWASYLHGRAGERLAATVGRLGFLARELPPEVPRVLAEVDL</sequence>
<keyword evidence="2 6" id="KW-0067">ATP-binding</keyword>
<dbReference type="GO" id="GO:0110051">
    <property type="term" value="P:metabolite repair"/>
    <property type="evidence" value="ECO:0007669"/>
    <property type="project" value="TreeGrafter"/>
</dbReference>
<dbReference type="PROSITE" id="PS51383">
    <property type="entry name" value="YJEF_C_3"/>
    <property type="match status" value="1"/>
</dbReference>
<gene>
    <name evidence="6" type="primary">nnrD</name>
    <name evidence="8" type="ordered locus">MODMU_5334</name>
</gene>
<dbReference type="PANTHER" id="PTHR12592:SF0">
    <property type="entry name" value="ATP-DEPENDENT (S)-NAD(P)H-HYDRATE DEHYDRATASE"/>
    <property type="match status" value="1"/>
</dbReference>
<comment type="catalytic activity">
    <reaction evidence="6">
        <text>(6S)-NADPHX + ADP = AMP + phosphate + NADPH + H(+)</text>
        <dbReference type="Rhea" id="RHEA:32235"/>
        <dbReference type="ChEBI" id="CHEBI:15378"/>
        <dbReference type="ChEBI" id="CHEBI:43474"/>
        <dbReference type="ChEBI" id="CHEBI:57783"/>
        <dbReference type="ChEBI" id="CHEBI:64076"/>
        <dbReference type="ChEBI" id="CHEBI:456215"/>
        <dbReference type="ChEBI" id="CHEBI:456216"/>
        <dbReference type="EC" id="4.2.1.136"/>
    </reaction>
</comment>
<dbReference type="GO" id="GO:0052855">
    <property type="term" value="F:ADP-dependent NAD(P)H-hydrate dehydratase activity"/>
    <property type="evidence" value="ECO:0007669"/>
    <property type="project" value="UniProtKB-UniRule"/>
</dbReference>
<dbReference type="CDD" id="cd01171">
    <property type="entry name" value="YXKO-related"/>
    <property type="match status" value="1"/>
</dbReference>
<comment type="catalytic activity">
    <reaction evidence="6">
        <text>(6S)-NADHX + ADP = AMP + phosphate + NADH + H(+)</text>
        <dbReference type="Rhea" id="RHEA:32223"/>
        <dbReference type="ChEBI" id="CHEBI:15378"/>
        <dbReference type="ChEBI" id="CHEBI:43474"/>
        <dbReference type="ChEBI" id="CHEBI:57945"/>
        <dbReference type="ChEBI" id="CHEBI:64074"/>
        <dbReference type="ChEBI" id="CHEBI:456215"/>
        <dbReference type="ChEBI" id="CHEBI:456216"/>
        <dbReference type="EC" id="4.2.1.136"/>
    </reaction>
</comment>
<evidence type="ECO:0000313" key="8">
    <source>
        <dbReference type="EMBL" id="CCH90708.1"/>
    </source>
</evidence>
<comment type="cofactor">
    <cofactor evidence="6">
        <name>Mg(2+)</name>
        <dbReference type="ChEBI" id="CHEBI:18420"/>
    </cofactor>
</comment>
<dbReference type="Pfam" id="PF01256">
    <property type="entry name" value="Carb_kinase"/>
    <property type="match status" value="1"/>
</dbReference>
<comment type="subunit">
    <text evidence="6">Homotetramer.</text>
</comment>
<dbReference type="STRING" id="477641.MODMU_5334"/>
<evidence type="ECO:0000256" key="5">
    <source>
        <dbReference type="ARBA" id="ARBA00023239"/>
    </source>
</evidence>
<comment type="function">
    <text evidence="6">Catalyzes the dehydration of the S-form of NAD(P)HX at the expense of ADP, which is converted to AMP. Together with NAD(P)HX epimerase, which catalyzes the epimerization of the S- and R-forms, the enzyme allows the repair of both epimers of NAD(P)HX, a damaged form of NAD(P)H that is a result of enzymatic or heat-dependent hydration.</text>
</comment>
<dbReference type="PANTHER" id="PTHR12592">
    <property type="entry name" value="ATP-DEPENDENT (S)-NAD(P)H-HYDRATE DEHYDRATASE FAMILY MEMBER"/>
    <property type="match status" value="1"/>
</dbReference>
<dbReference type="OMA" id="HACAGER"/>
<evidence type="ECO:0000313" key="9">
    <source>
        <dbReference type="Proteomes" id="UP000006461"/>
    </source>
</evidence>
<dbReference type="eggNOG" id="COG0063">
    <property type="taxonomic scope" value="Bacteria"/>
</dbReference>
<protein>
    <recommendedName>
        <fullName evidence="6">ADP-dependent (S)-NAD(P)H-hydrate dehydratase</fullName>
        <ecNumber evidence="6">4.2.1.136</ecNumber>
    </recommendedName>
    <alternativeName>
        <fullName evidence="6">ADP-dependent NAD(P)HX dehydratase</fullName>
    </alternativeName>
</protein>
<feature type="binding site" evidence="6">
    <location>
        <position position="117"/>
    </location>
    <ligand>
        <name>(6S)-NADPHX</name>
        <dbReference type="ChEBI" id="CHEBI:64076"/>
    </ligand>
</feature>
<dbReference type="SUPFAM" id="SSF53613">
    <property type="entry name" value="Ribokinase-like"/>
    <property type="match status" value="1"/>
</dbReference>
<dbReference type="OrthoDB" id="9806925at2"/>
<feature type="domain" description="YjeF C-terminal" evidence="7">
    <location>
        <begin position="11"/>
        <end position="294"/>
    </location>
</feature>
<feature type="binding site" evidence="6">
    <location>
        <position position="235"/>
    </location>
    <ligand>
        <name>(6S)-NADPHX</name>
        <dbReference type="ChEBI" id="CHEBI:64076"/>
    </ligand>
</feature>
<comment type="caution">
    <text evidence="6">Lacks conserved residue(s) required for the propagation of feature annotation.</text>
</comment>
<name>I4F4Z5_MODI5</name>
<dbReference type="GO" id="GO:0046496">
    <property type="term" value="P:nicotinamide nucleotide metabolic process"/>
    <property type="evidence" value="ECO:0007669"/>
    <property type="project" value="UniProtKB-UniRule"/>
</dbReference>
<feature type="binding site" evidence="6">
    <location>
        <position position="234"/>
    </location>
    <ligand>
        <name>AMP</name>
        <dbReference type="ChEBI" id="CHEBI:456215"/>
    </ligand>
</feature>
<evidence type="ECO:0000256" key="4">
    <source>
        <dbReference type="ARBA" id="ARBA00023027"/>
    </source>
</evidence>
<dbReference type="GO" id="GO:0052856">
    <property type="term" value="F:NAD(P)HX epimerase activity"/>
    <property type="evidence" value="ECO:0007669"/>
    <property type="project" value="TreeGrafter"/>
</dbReference>
<dbReference type="KEGG" id="mmar:MODMU_5334"/>
<keyword evidence="3 6" id="KW-0521">NADP</keyword>
<reference evidence="8 9" key="1">
    <citation type="journal article" date="2012" name="J. Bacteriol.">
        <title>Genome Sequence of Radiation-Resistant Modestobacter marinus Strain BC501, a Representative Actinobacterium That Thrives on Calcareous Stone Surfaces.</title>
        <authorList>
            <person name="Normand P."/>
            <person name="Gury J."/>
            <person name="Pujic P."/>
            <person name="Chouaia B."/>
            <person name="Crotti E."/>
            <person name="Brusetti L."/>
            <person name="Daffonchio D."/>
            <person name="Vacherie B."/>
            <person name="Barbe V."/>
            <person name="Medigue C."/>
            <person name="Calteau A."/>
            <person name="Ghodhbane-Gtari F."/>
            <person name="Essoussi I."/>
            <person name="Nouioui I."/>
            <person name="Abbassi-Ghozzi I."/>
            <person name="Gtari M."/>
        </authorList>
    </citation>
    <scope>NUCLEOTIDE SEQUENCE [LARGE SCALE GENOMIC DNA]</scope>
    <source>
        <strain evidence="9">BC 501</strain>
    </source>
</reference>
<dbReference type="AlphaFoldDB" id="I4F4Z5"/>
<dbReference type="InterPro" id="IPR029056">
    <property type="entry name" value="Ribokinase-like"/>
</dbReference>
<dbReference type="NCBIfam" id="TIGR00196">
    <property type="entry name" value="yjeF_cterm"/>
    <property type="match status" value="1"/>
</dbReference>
<dbReference type="HAMAP" id="MF_01965">
    <property type="entry name" value="NADHX_dehydratase"/>
    <property type="match status" value="1"/>
</dbReference>
<dbReference type="InterPro" id="IPR000631">
    <property type="entry name" value="CARKD"/>
</dbReference>
<evidence type="ECO:0000256" key="6">
    <source>
        <dbReference type="HAMAP-Rule" id="MF_01965"/>
    </source>
</evidence>
<keyword evidence="4 6" id="KW-0520">NAD</keyword>
<evidence type="ECO:0000256" key="3">
    <source>
        <dbReference type="ARBA" id="ARBA00022857"/>
    </source>
</evidence>
<proteinExistence type="inferred from homology"/>
<evidence type="ECO:0000256" key="2">
    <source>
        <dbReference type="ARBA" id="ARBA00022840"/>
    </source>
</evidence>
<keyword evidence="5 6" id="KW-0456">Lyase</keyword>